<dbReference type="InterPro" id="IPR020084">
    <property type="entry name" value="NUDIX_hydrolase_CS"/>
</dbReference>
<dbReference type="GO" id="GO:0016787">
    <property type="term" value="F:hydrolase activity"/>
    <property type="evidence" value="ECO:0007669"/>
    <property type="project" value="UniProtKB-KW"/>
</dbReference>
<dbReference type="PROSITE" id="PS00893">
    <property type="entry name" value="NUDIX_BOX"/>
    <property type="match status" value="1"/>
</dbReference>
<dbReference type="AlphaFoldDB" id="A0AA96F7X9"/>
<dbReference type="PROSITE" id="PS51462">
    <property type="entry name" value="NUDIX"/>
    <property type="match status" value="1"/>
</dbReference>
<evidence type="ECO:0000313" key="7">
    <source>
        <dbReference type="EMBL" id="WNM25746.1"/>
    </source>
</evidence>
<proteinExistence type="inferred from homology"/>
<accession>A0AA96F7X9</accession>
<evidence type="ECO:0000256" key="1">
    <source>
        <dbReference type="ARBA" id="ARBA00001946"/>
    </source>
</evidence>
<dbReference type="Pfam" id="PF00293">
    <property type="entry name" value="NUDIX"/>
    <property type="match status" value="1"/>
</dbReference>
<gene>
    <name evidence="7" type="ORF">RN606_06240</name>
</gene>
<reference evidence="7 8" key="1">
    <citation type="submission" date="2023-09" db="EMBL/GenBank/DDBJ databases">
        <title>Demequina sp. a novel bacteria isolated from Capsicum annuum.</title>
        <authorList>
            <person name="Humaira Z."/>
            <person name="Lee J."/>
            <person name="Cho D."/>
        </authorList>
    </citation>
    <scope>NUCLEOTIDE SEQUENCE [LARGE SCALE GENOMIC DNA]</scope>
    <source>
        <strain evidence="7 8">OYTSA14</strain>
    </source>
</reference>
<dbReference type="InterPro" id="IPR020476">
    <property type="entry name" value="Nudix_hydrolase"/>
</dbReference>
<dbReference type="Proteomes" id="UP001304125">
    <property type="component" value="Chromosome"/>
</dbReference>
<dbReference type="EMBL" id="CP134879">
    <property type="protein sequence ID" value="WNM25746.1"/>
    <property type="molecule type" value="Genomic_DNA"/>
</dbReference>
<comment type="cofactor">
    <cofactor evidence="1">
        <name>Mg(2+)</name>
        <dbReference type="ChEBI" id="CHEBI:18420"/>
    </cofactor>
</comment>
<evidence type="ECO:0000259" key="6">
    <source>
        <dbReference type="PROSITE" id="PS51462"/>
    </source>
</evidence>
<feature type="domain" description="Nudix hydrolase" evidence="6">
    <location>
        <begin position="1"/>
        <end position="150"/>
    </location>
</feature>
<evidence type="ECO:0000256" key="3">
    <source>
        <dbReference type="ARBA" id="ARBA00022801"/>
    </source>
</evidence>
<dbReference type="PANTHER" id="PTHR43046">
    <property type="entry name" value="GDP-MANNOSE MANNOSYL HYDROLASE"/>
    <property type="match status" value="1"/>
</dbReference>
<dbReference type="PRINTS" id="PR00502">
    <property type="entry name" value="NUDIXFAMILY"/>
</dbReference>
<dbReference type="InterPro" id="IPR015797">
    <property type="entry name" value="NUDIX_hydrolase-like_dom_sf"/>
</dbReference>
<keyword evidence="3 5" id="KW-0378">Hydrolase</keyword>
<dbReference type="CDD" id="cd04685">
    <property type="entry name" value="NUDIX_Hydrolase"/>
    <property type="match status" value="1"/>
</dbReference>
<dbReference type="Gene3D" id="3.90.79.10">
    <property type="entry name" value="Nucleoside Triphosphate Pyrophosphohydrolase"/>
    <property type="match status" value="1"/>
</dbReference>
<evidence type="ECO:0000313" key="8">
    <source>
        <dbReference type="Proteomes" id="UP001304125"/>
    </source>
</evidence>
<keyword evidence="4" id="KW-0460">Magnesium</keyword>
<dbReference type="InterPro" id="IPR000086">
    <property type="entry name" value="NUDIX_hydrolase_dom"/>
</dbReference>
<sequence>MREGARVLVVSRDRRLLVLRAHDPHQPSRSWWFTPGGGIEAGETPLQAAVRELQEETGIVCGEHELVGPVWERTAFFDFMSRPYVQHEVIYLLQVEAIDASVEQRWTAAERETIDEIAWLAEHELREAAIEVFPLRLREPWDEFLDWNGETVSLGEVDE</sequence>
<evidence type="ECO:0000256" key="2">
    <source>
        <dbReference type="ARBA" id="ARBA00005582"/>
    </source>
</evidence>
<dbReference type="PANTHER" id="PTHR43046:SF12">
    <property type="entry name" value="GDP-MANNOSE MANNOSYL HYDROLASE"/>
    <property type="match status" value="1"/>
</dbReference>
<organism evidence="7 8">
    <name type="scientific">Demequina capsici</name>
    <dbReference type="NCBI Taxonomy" id="3075620"/>
    <lineage>
        <taxon>Bacteria</taxon>
        <taxon>Bacillati</taxon>
        <taxon>Actinomycetota</taxon>
        <taxon>Actinomycetes</taxon>
        <taxon>Micrococcales</taxon>
        <taxon>Demequinaceae</taxon>
        <taxon>Demequina</taxon>
    </lineage>
</organism>
<dbReference type="RefSeq" id="WP_313501164.1">
    <property type="nucleotide sequence ID" value="NZ_CP134879.1"/>
</dbReference>
<name>A0AA96F7X9_9MICO</name>
<evidence type="ECO:0000256" key="4">
    <source>
        <dbReference type="ARBA" id="ARBA00022842"/>
    </source>
</evidence>
<comment type="similarity">
    <text evidence="2 5">Belongs to the Nudix hydrolase family.</text>
</comment>
<keyword evidence="8" id="KW-1185">Reference proteome</keyword>
<dbReference type="SUPFAM" id="SSF55811">
    <property type="entry name" value="Nudix"/>
    <property type="match status" value="1"/>
</dbReference>
<protein>
    <submittedName>
        <fullName evidence="7">NUDIX domain-containing protein</fullName>
    </submittedName>
</protein>
<evidence type="ECO:0000256" key="5">
    <source>
        <dbReference type="RuleBase" id="RU003476"/>
    </source>
</evidence>